<evidence type="ECO:0000256" key="1">
    <source>
        <dbReference type="ARBA" id="ARBA00010062"/>
    </source>
</evidence>
<feature type="signal peptide" evidence="3">
    <location>
        <begin position="1"/>
        <end position="26"/>
    </location>
</feature>
<gene>
    <name evidence="5" type="ORF">EK0264_13015</name>
</gene>
<dbReference type="PANTHER" id="PTHR47235:SF1">
    <property type="entry name" value="BLR6548 PROTEIN"/>
    <property type="match status" value="1"/>
</dbReference>
<dbReference type="EMBL" id="CP047156">
    <property type="protein sequence ID" value="QHC01121.1"/>
    <property type="molecule type" value="Genomic_DNA"/>
</dbReference>
<dbReference type="Pfam" id="PF13458">
    <property type="entry name" value="Peripla_BP_6"/>
    <property type="match status" value="1"/>
</dbReference>
<dbReference type="PROSITE" id="PS51257">
    <property type="entry name" value="PROKAR_LIPOPROTEIN"/>
    <property type="match status" value="1"/>
</dbReference>
<dbReference type="SUPFAM" id="SSF53822">
    <property type="entry name" value="Periplasmic binding protein-like I"/>
    <property type="match status" value="1"/>
</dbReference>
<dbReference type="InParanoid" id="A0A7L4YPA5"/>
<sequence length="422" mass="43914">MKRTATAVVASSAVVSVLLTGCSTKADNSGGSGSGDSGGVKTDVGVTDSEITLGVQTDTSGVFKVLGLGLTNGNQMWVEDVNAAGGICGRDIKLDVQDNGYKPDNALPLYDQQKTTSLGLVQLIGSPILAALKQKLINDKMVAIPSSWASTNLDAPEVMMVGPTYDVEMINGLSWMKDQGMIADGDKIGHIYIDSEYGQNGLLGSEAFAKENGMTVQSAPVAGTDTDMTAIMAKMKDDGVKAIAITLAPAATGSVVVQNAAQGMNLPILGSSPVFAPNLLADQSVTAAMSNLYIVGNTAPYGDTESKLAGEIAQKYPEKYSDEPNLGVNQGYVEGLVWGAVLEQACSDGDLTRDGILAAKKKVTEVDTQGLMGPLDFSKEGAPSGREVFIQQADASIPGGLKNVEPLFVSDEAKNYKAPFEK</sequence>
<keyword evidence="6" id="KW-1185">Reference proteome</keyword>
<comment type="similarity">
    <text evidence="1">Belongs to the leucine-binding protein family.</text>
</comment>
<feature type="chain" id="PRO_5029603087" evidence="3">
    <location>
        <begin position="27"/>
        <end position="422"/>
    </location>
</feature>
<evidence type="ECO:0000256" key="2">
    <source>
        <dbReference type="ARBA" id="ARBA00022729"/>
    </source>
</evidence>
<evidence type="ECO:0000313" key="5">
    <source>
        <dbReference type="EMBL" id="QHC01121.1"/>
    </source>
</evidence>
<dbReference type="Gene3D" id="3.40.50.2300">
    <property type="match status" value="2"/>
</dbReference>
<evidence type="ECO:0000259" key="4">
    <source>
        <dbReference type="Pfam" id="PF13458"/>
    </source>
</evidence>
<protein>
    <submittedName>
        <fullName evidence="5">ABC transporter substrate-binding protein</fullName>
    </submittedName>
</protein>
<dbReference type="Proteomes" id="UP000463857">
    <property type="component" value="Chromosome"/>
</dbReference>
<dbReference type="AlphaFoldDB" id="A0A7L4YPA5"/>
<organism evidence="5 6">
    <name type="scientific">Epidermidibacterium keratini</name>
    <dbReference type="NCBI Taxonomy" id="1891644"/>
    <lineage>
        <taxon>Bacteria</taxon>
        <taxon>Bacillati</taxon>
        <taxon>Actinomycetota</taxon>
        <taxon>Actinomycetes</taxon>
        <taxon>Sporichthyales</taxon>
        <taxon>Sporichthyaceae</taxon>
        <taxon>Epidermidibacterium</taxon>
    </lineage>
</organism>
<dbReference type="InterPro" id="IPR028082">
    <property type="entry name" value="Peripla_BP_I"/>
</dbReference>
<dbReference type="RefSeq" id="WP_159546258.1">
    <property type="nucleotide sequence ID" value="NZ_CP047156.1"/>
</dbReference>
<feature type="domain" description="Leucine-binding protein" evidence="4">
    <location>
        <begin position="50"/>
        <end position="394"/>
    </location>
</feature>
<dbReference type="OrthoDB" id="26870at2"/>
<evidence type="ECO:0000256" key="3">
    <source>
        <dbReference type="SAM" id="SignalP"/>
    </source>
</evidence>
<dbReference type="KEGG" id="eke:EK0264_13015"/>
<dbReference type="InterPro" id="IPR028081">
    <property type="entry name" value="Leu-bd"/>
</dbReference>
<proteinExistence type="inferred from homology"/>
<keyword evidence="2 3" id="KW-0732">Signal</keyword>
<name>A0A7L4YPA5_9ACTN</name>
<evidence type="ECO:0000313" key="6">
    <source>
        <dbReference type="Proteomes" id="UP000463857"/>
    </source>
</evidence>
<reference evidence="5 6" key="1">
    <citation type="journal article" date="2018" name="Int. J. Syst. Evol. Microbiol.">
        <title>Epidermidibacterium keratini gen. nov., sp. nov., a member of the family Sporichthyaceae, isolated from keratin epidermis.</title>
        <authorList>
            <person name="Lee D.G."/>
            <person name="Trujillo M.E."/>
            <person name="Kang S."/>
            <person name="Nam J.J."/>
            <person name="Kim Y.J."/>
        </authorList>
    </citation>
    <scope>NUCLEOTIDE SEQUENCE [LARGE SCALE GENOMIC DNA]</scope>
    <source>
        <strain evidence="5 6">EPI-7</strain>
    </source>
</reference>
<accession>A0A7L4YPA5</accession>
<dbReference type="PANTHER" id="PTHR47235">
    <property type="entry name" value="BLR6548 PROTEIN"/>
    <property type="match status" value="1"/>
</dbReference>